<feature type="transmembrane region" description="Helical" evidence="5">
    <location>
        <begin position="247"/>
        <end position="265"/>
    </location>
</feature>
<feature type="transmembrane region" description="Helical" evidence="5">
    <location>
        <begin position="188"/>
        <end position="210"/>
    </location>
</feature>
<proteinExistence type="predicted"/>
<feature type="transmembrane region" description="Helical" evidence="5">
    <location>
        <begin position="79"/>
        <end position="100"/>
    </location>
</feature>
<feature type="transmembrane region" description="Helical" evidence="5">
    <location>
        <begin position="159"/>
        <end position="176"/>
    </location>
</feature>
<keyword evidence="3 5" id="KW-1133">Transmembrane helix</keyword>
<keyword evidence="8" id="KW-1185">Reference proteome</keyword>
<dbReference type="Proteomes" id="UP001477870">
    <property type="component" value="Unassembled WGS sequence"/>
</dbReference>
<feature type="transmembrane region" description="Helical" evidence="5">
    <location>
        <begin position="132"/>
        <end position="153"/>
    </location>
</feature>
<dbReference type="EMBL" id="JBBMQO010000001">
    <property type="protein sequence ID" value="MEM5500100.1"/>
    <property type="molecule type" value="Genomic_DNA"/>
</dbReference>
<reference evidence="7 8" key="1">
    <citation type="submission" date="2024-03" db="EMBL/GenBank/DDBJ databases">
        <title>Community enrichment and isolation of bacterial strains for fucoidan degradation.</title>
        <authorList>
            <person name="Sichert A."/>
        </authorList>
    </citation>
    <scope>NUCLEOTIDE SEQUENCE [LARGE SCALE GENOMIC DNA]</scope>
    <source>
        <strain evidence="7 8">AS62</strain>
    </source>
</reference>
<feature type="transmembrane region" description="Helical" evidence="5">
    <location>
        <begin position="271"/>
        <end position="290"/>
    </location>
</feature>
<feature type="transmembrane region" description="Helical" evidence="5">
    <location>
        <begin position="216"/>
        <end position="235"/>
    </location>
</feature>
<accession>A0ABU9T1U1</accession>
<keyword evidence="2 5" id="KW-0812">Transmembrane</keyword>
<evidence type="ECO:0000256" key="2">
    <source>
        <dbReference type="ARBA" id="ARBA00022692"/>
    </source>
</evidence>
<comment type="caution">
    <text evidence="7">The sequence shown here is derived from an EMBL/GenBank/DDBJ whole genome shotgun (WGS) entry which is preliminary data.</text>
</comment>
<evidence type="ECO:0000256" key="5">
    <source>
        <dbReference type="SAM" id="Phobius"/>
    </source>
</evidence>
<evidence type="ECO:0000256" key="1">
    <source>
        <dbReference type="ARBA" id="ARBA00004141"/>
    </source>
</evidence>
<evidence type="ECO:0000313" key="7">
    <source>
        <dbReference type="EMBL" id="MEM5500100.1"/>
    </source>
</evidence>
<protein>
    <submittedName>
        <fullName evidence="7">DMT family transporter</fullName>
    </submittedName>
</protein>
<dbReference type="PANTHER" id="PTHR32322">
    <property type="entry name" value="INNER MEMBRANE TRANSPORTER"/>
    <property type="match status" value="1"/>
</dbReference>
<organism evidence="7 8">
    <name type="scientific">Ahrensia kielensis</name>
    <dbReference type="NCBI Taxonomy" id="76980"/>
    <lineage>
        <taxon>Bacteria</taxon>
        <taxon>Pseudomonadati</taxon>
        <taxon>Pseudomonadota</taxon>
        <taxon>Alphaproteobacteria</taxon>
        <taxon>Hyphomicrobiales</taxon>
        <taxon>Ahrensiaceae</taxon>
        <taxon>Ahrensia</taxon>
    </lineage>
</organism>
<feature type="transmembrane region" description="Helical" evidence="5">
    <location>
        <begin position="47"/>
        <end position="67"/>
    </location>
</feature>
<evidence type="ECO:0000256" key="3">
    <source>
        <dbReference type="ARBA" id="ARBA00022989"/>
    </source>
</evidence>
<feature type="transmembrane region" description="Helical" evidence="5">
    <location>
        <begin position="106"/>
        <end position="125"/>
    </location>
</feature>
<keyword evidence="4 5" id="KW-0472">Membrane</keyword>
<sequence>MTHMLAVRFNWTIAVPLFLITALVMTAFAANSVLARAALLGPAIDPASFTTVRLISGAAMLALLLLTRKQTSIRGLIGGGNWHSAFWLFAYAVTLSFAYIGLDTGVGALILFALVQATMIGWSVFKGDRPIVPEWAGLIIAFSAFVWLVSPGLEAPDPFSAFLMALSGIAWGAYSLRGRGATDPLKATAGNFILAVPMAIAVSAICFSQINASTYGILLGIASGAITSGIGYAIWYRVLPQLSAMQGSIVQLTVPVIAGLGGLIWSGEPFTLRFVLGSVFILGGVALAIISKTKRV</sequence>
<name>A0ABU9T1U1_9HYPH</name>
<evidence type="ECO:0000259" key="6">
    <source>
        <dbReference type="Pfam" id="PF00892"/>
    </source>
</evidence>
<feature type="domain" description="EamA" evidence="6">
    <location>
        <begin position="160"/>
        <end position="289"/>
    </location>
</feature>
<evidence type="ECO:0000313" key="8">
    <source>
        <dbReference type="Proteomes" id="UP001477870"/>
    </source>
</evidence>
<comment type="subcellular location">
    <subcellularLocation>
        <location evidence="1">Membrane</location>
        <topology evidence="1">Multi-pass membrane protein</topology>
    </subcellularLocation>
</comment>
<evidence type="ECO:0000256" key="4">
    <source>
        <dbReference type="ARBA" id="ARBA00023136"/>
    </source>
</evidence>
<dbReference type="PANTHER" id="PTHR32322:SF9">
    <property type="entry name" value="AMINO-ACID METABOLITE EFFLUX PUMP-RELATED"/>
    <property type="match status" value="1"/>
</dbReference>
<dbReference type="RefSeq" id="WP_342846059.1">
    <property type="nucleotide sequence ID" value="NZ_JBBMQO010000001.1"/>
</dbReference>
<dbReference type="InterPro" id="IPR037185">
    <property type="entry name" value="EmrE-like"/>
</dbReference>
<dbReference type="SUPFAM" id="SSF103481">
    <property type="entry name" value="Multidrug resistance efflux transporter EmrE"/>
    <property type="match status" value="1"/>
</dbReference>
<dbReference type="InterPro" id="IPR050638">
    <property type="entry name" value="AA-Vitamin_Transporters"/>
</dbReference>
<dbReference type="Pfam" id="PF00892">
    <property type="entry name" value="EamA"/>
    <property type="match status" value="1"/>
</dbReference>
<dbReference type="InterPro" id="IPR000620">
    <property type="entry name" value="EamA_dom"/>
</dbReference>
<gene>
    <name evidence="7" type="ORF">WNY59_00710</name>
</gene>